<gene>
    <name evidence="3" type="ORF">OTU49_008965</name>
</gene>
<evidence type="ECO:0000259" key="2">
    <source>
        <dbReference type="PROSITE" id="PS51827"/>
    </source>
</evidence>
<protein>
    <recommendedName>
        <fullName evidence="2">XRN2-binding (XTBD) domain-containing protein</fullName>
    </recommendedName>
</protein>
<reference evidence="3 4" key="1">
    <citation type="journal article" date="2024" name="BMC Genomics">
        <title>Genome assembly of redclaw crayfish (Cherax quadricarinatus) provides insights into its immune adaptation and hypoxia tolerance.</title>
        <authorList>
            <person name="Liu Z."/>
            <person name="Zheng J."/>
            <person name="Li H."/>
            <person name="Fang K."/>
            <person name="Wang S."/>
            <person name="He J."/>
            <person name="Zhou D."/>
            <person name="Weng S."/>
            <person name="Chi M."/>
            <person name="Gu Z."/>
            <person name="He J."/>
            <person name="Li F."/>
            <person name="Wang M."/>
        </authorList>
    </citation>
    <scope>NUCLEOTIDE SEQUENCE [LARGE SCALE GENOMIC DNA]</scope>
    <source>
        <strain evidence="3">ZL_2023a</strain>
    </source>
</reference>
<dbReference type="PANTHER" id="PTHR48430">
    <property type="entry name" value="PARTNER OF XRN-2 PROTEIN 1"/>
    <property type="match status" value="1"/>
</dbReference>
<proteinExistence type="predicted"/>
<feature type="region of interest" description="Disordered" evidence="1">
    <location>
        <begin position="96"/>
        <end position="118"/>
    </location>
</feature>
<dbReference type="Pfam" id="PF11952">
    <property type="entry name" value="XTBD"/>
    <property type="match status" value="1"/>
</dbReference>
<dbReference type="Proteomes" id="UP001445076">
    <property type="component" value="Unassembled WGS sequence"/>
</dbReference>
<dbReference type="InterPro" id="IPR021859">
    <property type="entry name" value="XTBD"/>
</dbReference>
<evidence type="ECO:0000313" key="4">
    <source>
        <dbReference type="Proteomes" id="UP001445076"/>
    </source>
</evidence>
<accession>A0AAW0WM94</accession>
<dbReference type="PROSITE" id="PS51827">
    <property type="entry name" value="XTBD"/>
    <property type="match status" value="1"/>
</dbReference>
<evidence type="ECO:0000256" key="1">
    <source>
        <dbReference type="SAM" id="MobiDB-lite"/>
    </source>
</evidence>
<keyword evidence="4" id="KW-1185">Reference proteome</keyword>
<organism evidence="3 4">
    <name type="scientific">Cherax quadricarinatus</name>
    <name type="common">Australian red claw crayfish</name>
    <dbReference type="NCBI Taxonomy" id="27406"/>
    <lineage>
        <taxon>Eukaryota</taxon>
        <taxon>Metazoa</taxon>
        <taxon>Ecdysozoa</taxon>
        <taxon>Arthropoda</taxon>
        <taxon>Crustacea</taxon>
        <taxon>Multicrustacea</taxon>
        <taxon>Malacostraca</taxon>
        <taxon>Eumalacostraca</taxon>
        <taxon>Eucarida</taxon>
        <taxon>Decapoda</taxon>
        <taxon>Pleocyemata</taxon>
        <taxon>Astacidea</taxon>
        <taxon>Parastacoidea</taxon>
        <taxon>Parastacidae</taxon>
        <taxon>Cherax</taxon>
    </lineage>
</organism>
<name>A0AAW0WM94_CHEQU</name>
<dbReference type="EMBL" id="JARKIK010000071">
    <property type="protein sequence ID" value="KAK8728472.1"/>
    <property type="molecule type" value="Genomic_DNA"/>
</dbReference>
<feature type="compositionally biased region" description="Polar residues" evidence="1">
    <location>
        <begin position="107"/>
        <end position="117"/>
    </location>
</feature>
<feature type="domain" description="XRN2-binding (XTBD)" evidence="2">
    <location>
        <begin position="9"/>
        <end position="93"/>
    </location>
</feature>
<comment type="caution">
    <text evidence="3">The sequence shown here is derived from an EMBL/GenBank/DDBJ whole genome shotgun (WGS) entry which is preliminary data.</text>
</comment>
<sequence>MSVNINWDIESYRAPYESDEHWALKQEFMEAHKSRIPEDRLVCLAQVFVNIELLGCRYPDKTMEQVSILARDVGQEYKESKKKKLQRTFVKASDAAGARYKGKQGQKRMSLNHQPENQPLAKKPMTFVKSSSASEEIQCEKLDARPSNSSTNKSASQFLYGVNKRLSPERQPVENNTSERQSTVDKYKNALKQNSKIVASASISNNNVIQSGRGIGVMNGRTARGSMNTHNNSTYMFCKYMHQEKRCLLRMLQVTQHSTQVWKA</sequence>
<feature type="region of interest" description="Disordered" evidence="1">
    <location>
        <begin position="163"/>
        <end position="184"/>
    </location>
</feature>
<dbReference type="AlphaFoldDB" id="A0AAW0WM94"/>
<evidence type="ECO:0000313" key="3">
    <source>
        <dbReference type="EMBL" id="KAK8728472.1"/>
    </source>
</evidence>
<dbReference type="PANTHER" id="PTHR48430:SF1">
    <property type="entry name" value="PARTNER OF XRN-2 PROTEIN 1"/>
    <property type="match status" value="1"/>
</dbReference>